<feature type="domain" description="NolW-like" evidence="5">
    <location>
        <begin position="731"/>
        <end position="838"/>
    </location>
</feature>
<dbReference type="RefSeq" id="WP_146576508.1">
    <property type="nucleotide sequence ID" value="NZ_SJPM01000001.1"/>
</dbReference>
<feature type="region of interest" description="Disordered" evidence="4">
    <location>
        <begin position="504"/>
        <end position="563"/>
    </location>
</feature>
<dbReference type="EMBL" id="SJPM01000001">
    <property type="protein sequence ID" value="TWU04128.1"/>
    <property type="molecule type" value="Genomic_DNA"/>
</dbReference>
<sequence>MNINQTLTREIVIRLVIVGLILLSISSTKIHGQDAIEVVPPNEAELVEAEPVDAADPVQTEREDQAPKNTDSEIRFSFNAAPWREVIEWVALQADMPLQYAEMPTGSFSYQDDHAFTADQAIDRINLFLIPQGYSLVRSGNLLALINLSDARSLAQLDALAELVDPARLTSLDPYRVVKCLFKLSELDADTAVDELSALQLMTMPKVLPRTNQLMITDTVAKLQSVRAILNSFEPSTMSNGTVVKSFKLQHVDAEDVLVVARPHLGLATDEMIGIDVSLSADTQGKSIFATGVEDKIKLIEGLVQAIDQPDAGAQEIQSGSILKSYLVEGGNVELVYDVLQTLLAGKSVRLSIDEAAGSIVALADEATQREIELTVAELKASDAAFEVISLKSVDAYYAIGLLEEMLDLVPSLDDDDDEPAPNLPKIDADAANRRLFVRAKQPQIDQIKAIIADLEASQPSSGDENLRRVPMSPSQSAKVLKMAIPFWQGANSVKQLPSATIRPVKTERIPAQYSSERNTKSETQRPEEKRRMVPPSVESRLDTTDSPIRQSSSGHSLASVQRASEDIESVDLTPPSIHFQITEQGLLLQSHDVEALNRFEELIRVVSGPTNTIPAAPIVFYLQYIRSDDALRMLAKLLDGGDSLQDITEASLVNGYVSTASSLLSGSFLSTSNGTMTLTMGATTVVSDTRLNRLIAQGTTEEIDSIEDYLRIIDKPVGATDVLTYGRSNVIELMNIKASEAAEVIRQAFGDRVVSNDKSSDTGNSTGRSAPDPKASKTKPDDEKKAESPKVSEPKDLAPKMTVAVHEPSNSLIVTAPDSLLEQVDSLIKKIDSRGEQAIEVIVPTNVLAVEAALQGLMIETSSSGRSSSSSSRDSRSRSER</sequence>
<feature type="compositionally biased region" description="Basic and acidic residues" evidence="4">
    <location>
        <begin position="518"/>
        <end position="532"/>
    </location>
</feature>
<comment type="caution">
    <text evidence="6">The sequence shown here is derived from an EMBL/GenBank/DDBJ whole genome shotgun (WGS) entry which is preliminary data.</text>
</comment>
<evidence type="ECO:0000256" key="4">
    <source>
        <dbReference type="SAM" id="MobiDB-lite"/>
    </source>
</evidence>
<dbReference type="InterPro" id="IPR005644">
    <property type="entry name" value="NolW-like"/>
</dbReference>
<feature type="compositionally biased region" description="Polar residues" evidence="4">
    <location>
        <begin position="545"/>
        <end position="563"/>
    </location>
</feature>
<evidence type="ECO:0000313" key="7">
    <source>
        <dbReference type="Proteomes" id="UP000316213"/>
    </source>
</evidence>
<protein>
    <submittedName>
        <fullName evidence="6">Bacterial type II/III secretion system short domain protein</fullName>
    </submittedName>
</protein>
<dbReference type="PANTHER" id="PTHR30332:SF24">
    <property type="entry name" value="SECRETIN GSPD-RELATED"/>
    <property type="match status" value="1"/>
</dbReference>
<feature type="domain" description="NolW-like" evidence="5">
    <location>
        <begin position="244"/>
        <end position="312"/>
    </location>
</feature>
<proteinExistence type="predicted"/>
<name>A0A5C6AWW5_9BACT</name>
<keyword evidence="2" id="KW-0732">Signal</keyword>
<evidence type="ECO:0000256" key="1">
    <source>
        <dbReference type="ARBA" id="ARBA00004370"/>
    </source>
</evidence>
<dbReference type="Pfam" id="PF03958">
    <property type="entry name" value="Secretin_N"/>
    <property type="match status" value="3"/>
</dbReference>
<dbReference type="GO" id="GO:0015627">
    <property type="term" value="C:type II protein secretion system complex"/>
    <property type="evidence" value="ECO:0007669"/>
    <property type="project" value="TreeGrafter"/>
</dbReference>
<evidence type="ECO:0000259" key="5">
    <source>
        <dbReference type="Pfam" id="PF03958"/>
    </source>
</evidence>
<feature type="region of interest" description="Disordered" evidence="4">
    <location>
        <begin position="859"/>
        <end position="882"/>
    </location>
</feature>
<dbReference type="GO" id="GO:0009306">
    <property type="term" value="P:protein secretion"/>
    <property type="evidence" value="ECO:0007669"/>
    <property type="project" value="TreeGrafter"/>
</dbReference>
<reference evidence="6 7" key="1">
    <citation type="submission" date="2019-02" db="EMBL/GenBank/DDBJ databases">
        <title>Deep-cultivation of Planctomycetes and their phenomic and genomic characterization uncovers novel biology.</title>
        <authorList>
            <person name="Wiegand S."/>
            <person name="Jogler M."/>
            <person name="Boedeker C."/>
            <person name="Pinto D."/>
            <person name="Vollmers J."/>
            <person name="Rivas-Marin E."/>
            <person name="Kohn T."/>
            <person name="Peeters S.H."/>
            <person name="Heuer A."/>
            <person name="Rast P."/>
            <person name="Oberbeckmann S."/>
            <person name="Bunk B."/>
            <person name="Jeske O."/>
            <person name="Meyerdierks A."/>
            <person name="Storesund J.E."/>
            <person name="Kallscheuer N."/>
            <person name="Luecker S."/>
            <person name="Lage O.M."/>
            <person name="Pohl T."/>
            <person name="Merkel B.J."/>
            <person name="Hornburger P."/>
            <person name="Mueller R.-W."/>
            <person name="Bruemmer F."/>
            <person name="Labrenz M."/>
            <person name="Spormann A.M."/>
            <person name="Op Den Camp H."/>
            <person name="Overmann J."/>
            <person name="Amann R."/>
            <person name="Jetten M.S.M."/>
            <person name="Mascher T."/>
            <person name="Medema M.H."/>
            <person name="Devos D.P."/>
            <person name="Kaster A.-K."/>
            <person name="Ovreas L."/>
            <person name="Rohde M."/>
            <person name="Galperin M.Y."/>
            <person name="Jogler C."/>
        </authorList>
    </citation>
    <scope>NUCLEOTIDE SEQUENCE [LARGE SCALE GENOMIC DNA]</scope>
    <source>
        <strain evidence="6 7">Pla100</strain>
    </source>
</reference>
<dbReference type="AlphaFoldDB" id="A0A5C6AWW5"/>
<keyword evidence="7" id="KW-1185">Reference proteome</keyword>
<dbReference type="InterPro" id="IPR050810">
    <property type="entry name" value="Bact_Secretion_Sys_Channel"/>
</dbReference>
<feature type="compositionally biased region" description="Low complexity" evidence="4">
    <location>
        <begin position="863"/>
        <end position="873"/>
    </location>
</feature>
<dbReference type="Proteomes" id="UP000316213">
    <property type="component" value="Unassembled WGS sequence"/>
</dbReference>
<dbReference type="InterPro" id="IPR038591">
    <property type="entry name" value="NolW-like_sf"/>
</dbReference>
<keyword evidence="3" id="KW-0472">Membrane</keyword>
<evidence type="ECO:0000256" key="2">
    <source>
        <dbReference type="ARBA" id="ARBA00022729"/>
    </source>
</evidence>
<dbReference type="OrthoDB" id="221929at2"/>
<evidence type="ECO:0000313" key="6">
    <source>
        <dbReference type="EMBL" id="TWU04128.1"/>
    </source>
</evidence>
<feature type="compositionally biased region" description="Basic and acidic residues" evidence="4">
    <location>
        <begin position="775"/>
        <end position="799"/>
    </location>
</feature>
<evidence type="ECO:0000256" key="3">
    <source>
        <dbReference type="ARBA" id="ARBA00023136"/>
    </source>
</evidence>
<dbReference type="GO" id="GO:0016020">
    <property type="term" value="C:membrane"/>
    <property type="evidence" value="ECO:0007669"/>
    <property type="project" value="UniProtKB-SubCell"/>
</dbReference>
<comment type="subcellular location">
    <subcellularLocation>
        <location evidence="1">Membrane</location>
    </subcellularLocation>
</comment>
<dbReference type="Gene3D" id="3.30.1370.120">
    <property type="match status" value="3"/>
</dbReference>
<gene>
    <name evidence="6" type="ORF">Pla100_10650</name>
</gene>
<accession>A0A5C6AWW5</accession>
<feature type="region of interest" description="Disordered" evidence="4">
    <location>
        <begin position="755"/>
        <end position="800"/>
    </location>
</feature>
<organism evidence="6 7">
    <name type="scientific">Neorhodopirellula pilleata</name>
    <dbReference type="NCBI Taxonomy" id="2714738"/>
    <lineage>
        <taxon>Bacteria</taxon>
        <taxon>Pseudomonadati</taxon>
        <taxon>Planctomycetota</taxon>
        <taxon>Planctomycetia</taxon>
        <taxon>Pirellulales</taxon>
        <taxon>Pirellulaceae</taxon>
        <taxon>Neorhodopirellula</taxon>
    </lineage>
</organism>
<dbReference type="PANTHER" id="PTHR30332">
    <property type="entry name" value="PROBABLE GENERAL SECRETION PATHWAY PROTEIN D"/>
    <property type="match status" value="1"/>
</dbReference>
<feature type="domain" description="NolW-like" evidence="5">
    <location>
        <begin position="620"/>
        <end position="718"/>
    </location>
</feature>